<feature type="active site" evidence="11">
    <location>
        <position position="182"/>
    </location>
</feature>
<evidence type="ECO:0000259" key="12">
    <source>
        <dbReference type="PROSITE" id="PS51898"/>
    </source>
</evidence>
<dbReference type="PANTHER" id="PTHR30349:SF90">
    <property type="entry name" value="TYROSINE RECOMBINASE XERD"/>
    <property type="match status" value="1"/>
</dbReference>
<evidence type="ECO:0000256" key="11">
    <source>
        <dbReference type="HAMAP-Rule" id="MF_01807"/>
    </source>
</evidence>
<gene>
    <name evidence="11 14" type="primary">xerD</name>
    <name evidence="14" type="ORF">GCM10010946_32500</name>
</gene>
<evidence type="ECO:0000256" key="7">
    <source>
        <dbReference type="ARBA" id="ARBA00022908"/>
    </source>
</evidence>
<name>A0ABQ2Y1F1_9BURK</name>
<accession>A0ABQ2Y1F1</accession>
<dbReference type="SUPFAM" id="SSF56349">
    <property type="entry name" value="DNA breaking-rejoining enzymes"/>
    <property type="match status" value="1"/>
</dbReference>
<feature type="active site" evidence="11">
    <location>
        <position position="253"/>
    </location>
</feature>
<dbReference type="PROSITE" id="PS51900">
    <property type="entry name" value="CB"/>
    <property type="match status" value="1"/>
</dbReference>
<feature type="domain" description="Tyr recombinase" evidence="12">
    <location>
        <begin position="119"/>
        <end position="301"/>
    </location>
</feature>
<dbReference type="InterPro" id="IPR011010">
    <property type="entry name" value="DNA_brk_join_enz"/>
</dbReference>
<comment type="subunit">
    <text evidence="11">Forms a cyclic heterotetrameric complex composed of two molecules of XerC and two molecules of XerD.</text>
</comment>
<dbReference type="InterPro" id="IPR050090">
    <property type="entry name" value="Tyrosine_recombinase_XerCD"/>
</dbReference>
<feature type="active site" evidence="11">
    <location>
        <position position="158"/>
    </location>
</feature>
<evidence type="ECO:0000256" key="10">
    <source>
        <dbReference type="ARBA" id="ARBA00023306"/>
    </source>
</evidence>
<dbReference type="Pfam" id="PF00589">
    <property type="entry name" value="Phage_integrase"/>
    <property type="match status" value="1"/>
</dbReference>
<keyword evidence="5 11" id="KW-0132">Cell division</keyword>
<comment type="subcellular location">
    <subcellularLocation>
        <location evidence="1 11">Cytoplasm</location>
    </subcellularLocation>
</comment>
<dbReference type="CDD" id="cd00798">
    <property type="entry name" value="INT_XerDC_C"/>
    <property type="match status" value="1"/>
</dbReference>
<dbReference type="PANTHER" id="PTHR30349">
    <property type="entry name" value="PHAGE INTEGRASE-RELATED"/>
    <property type="match status" value="1"/>
</dbReference>
<dbReference type="HAMAP" id="MF_01807">
    <property type="entry name" value="Recomb_XerD"/>
    <property type="match status" value="1"/>
</dbReference>
<dbReference type="InterPro" id="IPR010998">
    <property type="entry name" value="Integrase_recombinase_N"/>
</dbReference>
<dbReference type="InterPro" id="IPR023009">
    <property type="entry name" value="Tyrosine_recombinase_XerC/XerD"/>
</dbReference>
<dbReference type="Gene3D" id="1.10.150.130">
    <property type="match status" value="1"/>
</dbReference>
<proteinExistence type="inferred from homology"/>
<keyword evidence="6 11" id="KW-0159">Chromosome partition</keyword>
<dbReference type="NCBIfam" id="TIGR02225">
    <property type="entry name" value="recomb_XerD"/>
    <property type="match status" value="1"/>
</dbReference>
<keyword evidence="8 11" id="KW-0238">DNA-binding</keyword>
<feature type="active site" evidence="11">
    <location>
        <position position="279"/>
    </location>
</feature>
<evidence type="ECO:0000256" key="4">
    <source>
        <dbReference type="ARBA" id="ARBA00022490"/>
    </source>
</evidence>
<dbReference type="PROSITE" id="PS51898">
    <property type="entry name" value="TYR_RECOMBINASE"/>
    <property type="match status" value="1"/>
</dbReference>
<evidence type="ECO:0000256" key="3">
    <source>
        <dbReference type="ARBA" id="ARBA00015810"/>
    </source>
</evidence>
<evidence type="ECO:0000313" key="14">
    <source>
        <dbReference type="EMBL" id="GGX51274.1"/>
    </source>
</evidence>
<sequence>MSRYPENSVVLPDNWQQTLDAFCDMLLLEEGLAKNSIDAYRTDLFQFASWLQQHEAVSLTQATSDQISGYLQERNAEAKPSSANRRLSSVKRLYQWLLREQQIQDDPCLRLKSARQGLRIPKTMSEDVVEALLNAPDESPLGVRDRTMLELMYASGLRVSELVQLKTTEISLKENVLRVTGKGGKTRLIPFGEHAGSWLERYLSDSRSAILQGQVSDALFVTQRGGPMTRQMFWVLIKKHALKAGIEQHLSPHTMRHAFATHLLNHGADLRVVQLLLGHADITTTQIYTHVARERLKQLHAEHHPRG</sequence>
<evidence type="ECO:0000256" key="1">
    <source>
        <dbReference type="ARBA" id="ARBA00004496"/>
    </source>
</evidence>
<comment type="similarity">
    <text evidence="2 11">Belongs to the 'phage' integrase family. XerD subfamily.</text>
</comment>
<feature type="domain" description="Core-binding (CB)" evidence="13">
    <location>
        <begin position="13"/>
        <end position="98"/>
    </location>
</feature>
<dbReference type="InterPro" id="IPR013762">
    <property type="entry name" value="Integrase-like_cat_sf"/>
</dbReference>
<evidence type="ECO:0000256" key="2">
    <source>
        <dbReference type="ARBA" id="ARBA00010450"/>
    </source>
</evidence>
<keyword evidence="7 11" id="KW-0229">DNA integration</keyword>
<dbReference type="InterPro" id="IPR044068">
    <property type="entry name" value="CB"/>
</dbReference>
<keyword evidence="4 11" id="KW-0963">Cytoplasm</keyword>
<evidence type="ECO:0000256" key="9">
    <source>
        <dbReference type="ARBA" id="ARBA00023172"/>
    </source>
</evidence>
<evidence type="ECO:0000259" key="13">
    <source>
        <dbReference type="PROSITE" id="PS51900"/>
    </source>
</evidence>
<feature type="active site" evidence="11">
    <location>
        <position position="256"/>
    </location>
</feature>
<evidence type="ECO:0000256" key="6">
    <source>
        <dbReference type="ARBA" id="ARBA00022829"/>
    </source>
</evidence>
<keyword evidence="10 11" id="KW-0131">Cell cycle</keyword>
<evidence type="ECO:0000313" key="15">
    <source>
        <dbReference type="Proteomes" id="UP000653343"/>
    </source>
</evidence>
<organism evidence="14 15">
    <name type="scientific">Undibacterium squillarum</name>
    <dbReference type="NCBI Taxonomy" id="1131567"/>
    <lineage>
        <taxon>Bacteria</taxon>
        <taxon>Pseudomonadati</taxon>
        <taxon>Pseudomonadota</taxon>
        <taxon>Betaproteobacteria</taxon>
        <taxon>Burkholderiales</taxon>
        <taxon>Oxalobacteraceae</taxon>
        <taxon>Undibacterium</taxon>
    </lineage>
</organism>
<comment type="caution">
    <text evidence="14">The sequence shown here is derived from an EMBL/GenBank/DDBJ whole genome shotgun (WGS) entry which is preliminary data.</text>
</comment>
<dbReference type="HAMAP" id="MF_01808">
    <property type="entry name" value="Recomb_XerC_XerD"/>
    <property type="match status" value="1"/>
</dbReference>
<dbReference type="InterPro" id="IPR011932">
    <property type="entry name" value="Recomb_XerD"/>
</dbReference>
<evidence type="ECO:0000256" key="5">
    <source>
        <dbReference type="ARBA" id="ARBA00022618"/>
    </source>
</evidence>
<dbReference type="Pfam" id="PF02899">
    <property type="entry name" value="Phage_int_SAM_1"/>
    <property type="match status" value="1"/>
</dbReference>
<keyword evidence="9 11" id="KW-0233">DNA recombination</keyword>
<dbReference type="EMBL" id="BMYU01000010">
    <property type="protein sequence ID" value="GGX51274.1"/>
    <property type="molecule type" value="Genomic_DNA"/>
</dbReference>
<dbReference type="NCBIfam" id="NF001399">
    <property type="entry name" value="PRK00283.1"/>
    <property type="match status" value="1"/>
</dbReference>
<reference evidence="15" key="1">
    <citation type="journal article" date="2019" name="Int. J. Syst. Evol. Microbiol.">
        <title>The Global Catalogue of Microorganisms (GCM) 10K type strain sequencing project: providing services to taxonomists for standard genome sequencing and annotation.</title>
        <authorList>
            <consortium name="The Broad Institute Genomics Platform"/>
            <consortium name="The Broad Institute Genome Sequencing Center for Infectious Disease"/>
            <person name="Wu L."/>
            <person name="Ma J."/>
        </authorList>
    </citation>
    <scope>NUCLEOTIDE SEQUENCE [LARGE SCALE GENOMIC DNA]</scope>
    <source>
        <strain evidence="15">KCTC 23917</strain>
    </source>
</reference>
<protein>
    <recommendedName>
        <fullName evidence="3 11">Tyrosine recombinase XerD</fullName>
    </recommendedName>
</protein>
<dbReference type="Proteomes" id="UP000653343">
    <property type="component" value="Unassembled WGS sequence"/>
</dbReference>
<evidence type="ECO:0000256" key="8">
    <source>
        <dbReference type="ARBA" id="ARBA00023125"/>
    </source>
</evidence>
<keyword evidence="15" id="KW-1185">Reference proteome</keyword>
<comment type="function">
    <text evidence="11">Site-specific tyrosine recombinase, which acts by catalyzing the cutting and rejoining of the recombining DNA molecules. The XerC-XerD complex is essential to convert dimers of the bacterial chromosome into monomers to permit their segregation at cell division. It also contributes to the segregational stability of plasmids.</text>
</comment>
<dbReference type="InterPro" id="IPR004107">
    <property type="entry name" value="Integrase_SAM-like_N"/>
</dbReference>
<dbReference type="Gene3D" id="1.10.443.10">
    <property type="entry name" value="Intergrase catalytic core"/>
    <property type="match status" value="1"/>
</dbReference>
<dbReference type="InterPro" id="IPR002104">
    <property type="entry name" value="Integrase_catalytic"/>
</dbReference>
<feature type="active site" description="O-(3'-phospho-DNA)-tyrosine intermediate" evidence="11">
    <location>
        <position position="288"/>
    </location>
</feature>
<dbReference type="SUPFAM" id="SSF47823">
    <property type="entry name" value="lambda integrase-like, N-terminal domain"/>
    <property type="match status" value="1"/>
</dbReference>